<keyword evidence="2" id="KW-0238">DNA-binding</keyword>
<dbReference type="PROSITE" id="PS50043">
    <property type="entry name" value="HTH_LUXR_2"/>
    <property type="match status" value="1"/>
</dbReference>
<organism evidence="6 7">
    <name type="scientific">Gordonibacter pamelaeae</name>
    <dbReference type="NCBI Taxonomy" id="471189"/>
    <lineage>
        <taxon>Bacteria</taxon>
        <taxon>Bacillati</taxon>
        <taxon>Actinomycetota</taxon>
        <taxon>Coriobacteriia</taxon>
        <taxon>Eggerthellales</taxon>
        <taxon>Eggerthellaceae</taxon>
        <taxon>Gordonibacter</taxon>
    </lineage>
</organism>
<dbReference type="GO" id="GO:0003677">
    <property type="term" value="F:DNA binding"/>
    <property type="evidence" value="ECO:0007669"/>
    <property type="project" value="UniProtKB-KW"/>
</dbReference>
<evidence type="ECO:0000313" key="7">
    <source>
        <dbReference type="Proteomes" id="UP000254000"/>
    </source>
</evidence>
<feature type="transmembrane region" description="Helical" evidence="4">
    <location>
        <begin position="350"/>
        <end position="369"/>
    </location>
</feature>
<accession>A0A369M778</accession>
<keyword evidence="4" id="KW-0812">Transmembrane</keyword>
<dbReference type="SMART" id="SM00421">
    <property type="entry name" value="HTH_LUXR"/>
    <property type="match status" value="1"/>
</dbReference>
<feature type="transmembrane region" description="Helical" evidence="4">
    <location>
        <begin position="317"/>
        <end position="338"/>
    </location>
</feature>
<feature type="transmembrane region" description="Helical" evidence="4">
    <location>
        <begin position="63"/>
        <end position="83"/>
    </location>
</feature>
<gene>
    <name evidence="6" type="ORF">C1877_03830</name>
</gene>
<feature type="domain" description="HTH luxR-type" evidence="5">
    <location>
        <begin position="440"/>
        <end position="505"/>
    </location>
</feature>
<evidence type="ECO:0000256" key="2">
    <source>
        <dbReference type="ARBA" id="ARBA00023125"/>
    </source>
</evidence>
<evidence type="ECO:0000256" key="3">
    <source>
        <dbReference type="ARBA" id="ARBA00023163"/>
    </source>
</evidence>
<dbReference type="Proteomes" id="UP000254000">
    <property type="component" value="Unassembled WGS sequence"/>
</dbReference>
<dbReference type="AlphaFoldDB" id="A0A369M778"/>
<dbReference type="PANTHER" id="PTHR44688:SF16">
    <property type="entry name" value="DNA-BINDING TRANSCRIPTIONAL ACTIVATOR DEVR_DOSR"/>
    <property type="match status" value="1"/>
</dbReference>
<dbReference type="InterPro" id="IPR036388">
    <property type="entry name" value="WH-like_DNA-bd_sf"/>
</dbReference>
<sequence length="510" mass="55112">MGTWNQGGYATMAETTKGHANRKANRYSERELAGIAGFTLFTASVLLAAFSPLLATVATNTPVMHGLTHGTMFAAMAGFHFVVTRCKGRNELVSSNRVRTGFLALQLLLPGIVLLETVLAFALPLVLQFALWAVFGASGAYFSCVWADVRSSLGEERIRAANLWSFGLAGCIVAGVLAMPGPAAITAFLLLCASSFALLAASPPSTTELTSERDERWLAETSRYSPNGSYIMLVDGMMCGVIAGLVVARISKGVLPPITMGAAFVCVALIFLLLSRKAPRLLAMGRVQLVLLPFLVCGLILSGFLQAPWNTVAAPPLFVILYLLDYTNATVLSLRGTLLSISPCYCFARGRFFIVLGQALGWFAGAFVATDFGKGWLTVAAMVLIMLVCAYIVVATVRPDQYAIVAEEPEPVEAPPAPMSEPETDPEAVVEQHYKHKCAEATRAFNLTPREGEILFYLVKGRNARHIADQLYVAERTVKTRTYHIYQKMGIHSQQELIDIVEAQEAGDTA</sequence>
<evidence type="ECO:0000259" key="5">
    <source>
        <dbReference type="PROSITE" id="PS50043"/>
    </source>
</evidence>
<keyword evidence="4" id="KW-0472">Membrane</keyword>
<dbReference type="PANTHER" id="PTHR44688">
    <property type="entry name" value="DNA-BINDING TRANSCRIPTIONAL ACTIVATOR DEVR_DOSR"/>
    <property type="match status" value="1"/>
</dbReference>
<keyword evidence="1" id="KW-0805">Transcription regulation</keyword>
<feature type="transmembrane region" description="Helical" evidence="4">
    <location>
        <begin position="129"/>
        <end position="149"/>
    </location>
</feature>
<proteinExistence type="predicted"/>
<dbReference type="CDD" id="cd06170">
    <property type="entry name" value="LuxR_C_like"/>
    <property type="match status" value="1"/>
</dbReference>
<dbReference type="Gene3D" id="1.10.10.10">
    <property type="entry name" value="Winged helix-like DNA-binding domain superfamily/Winged helix DNA-binding domain"/>
    <property type="match status" value="1"/>
</dbReference>
<evidence type="ECO:0000256" key="4">
    <source>
        <dbReference type="SAM" id="Phobius"/>
    </source>
</evidence>
<dbReference type="InterPro" id="IPR016032">
    <property type="entry name" value="Sig_transdc_resp-reg_C-effctor"/>
</dbReference>
<dbReference type="OrthoDB" id="3177214at2"/>
<feature type="transmembrane region" description="Helical" evidence="4">
    <location>
        <begin position="254"/>
        <end position="275"/>
    </location>
</feature>
<name>A0A369M778_9ACTN</name>
<feature type="transmembrane region" description="Helical" evidence="4">
    <location>
        <begin position="161"/>
        <end position="179"/>
    </location>
</feature>
<dbReference type="GO" id="GO:0006355">
    <property type="term" value="P:regulation of DNA-templated transcription"/>
    <property type="evidence" value="ECO:0007669"/>
    <property type="project" value="InterPro"/>
</dbReference>
<dbReference type="EMBL" id="PPTS01000002">
    <property type="protein sequence ID" value="RDB66326.1"/>
    <property type="molecule type" value="Genomic_DNA"/>
</dbReference>
<protein>
    <recommendedName>
        <fullName evidence="5">HTH luxR-type domain-containing protein</fullName>
    </recommendedName>
</protein>
<dbReference type="PRINTS" id="PR00038">
    <property type="entry name" value="HTHLUXR"/>
</dbReference>
<comment type="caution">
    <text evidence="6">The sequence shown here is derived from an EMBL/GenBank/DDBJ whole genome shotgun (WGS) entry which is preliminary data.</text>
</comment>
<feature type="transmembrane region" description="Helical" evidence="4">
    <location>
        <begin position="185"/>
        <end position="206"/>
    </location>
</feature>
<feature type="transmembrane region" description="Helical" evidence="4">
    <location>
        <begin position="375"/>
        <end position="394"/>
    </location>
</feature>
<keyword evidence="7" id="KW-1185">Reference proteome</keyword>
<feature type="transmembrane region" description="Helical" evidence="4">
    <location>
        <begin position="227"/>
        <end position="248"/>
    </location>
</feature>
<feature type="transmembrane region" description="Helical" evidence="4">
    <location>
        <begin position="103"/>
        <end position="123"/>
    </location>
</feature>
<keyword evidence="3" id="KW-0804">Transcription</keyword>
<reference evidence="6 7" key="1">
    <citation type="journal article" date="2018" name="Elife">
        <title>Discovery and characterization of a prevalent human gut bacterial enzyme sufficient for the inactivation of a family of plant toxins.</title>
        <authorList>
            <person name="Koppel N."/>
            <person name="Bisanz J.E."/>
            <person name="Pandelia M.E."/>
            <person name="Turnbaugh P.J."/>
            <person name="Balskus E.P."/>
        </authorList>
    </citation>
    <scope>NUCLEOTIDE SEQUENCE [LARGE SCALE GENOMIC DNA]</scope>
    <source>
        <strain evidence="6 7">3C</strain>
    </source>
</reference>
<evidence type="ECO:0000256" key="1">
    <source>
        <dbReference type="ARBA" id="ARBA00023015"/>
    </source>
</evidence>
<feature type="transmembrane region" description="Helical" evidence="4">
    <location>
        <begin position="32"/>
        <end position="51"/>
    </location>
</feature>
<keyword evidence="4" id="KW-1133">Transmembrane helix</keyword>
<feature type="transmembrane region" description="Helical" evidence="4">
    <location>
        <begin position="287"/>
        <end position="305"/>
    </location>
</feature>
<dbReference type="PROSITE" id="PS00622">
    <property type="entry name" value="HTH_LUXR_1"/>
    <property type="match status" value="1"/>
</dbReference>
<evidence type="ECO:0000313" key="6">
    <source>
        <dbReference type="EMBL" id="RDB66326.1"/>
    </source>
</evidence>
<dbReference type="SUPFAM" id="SSF46894">
    <property type="entry name" value="C-terminal effector domain of the bipartite response regulators"/>
    <property type="match status" value="1"/>
</dbReference>
<dbReference type="InterPro" id="IPR000792">
    <property type="entry name" value="Tscrpt_reg_LuxR_C"/>
</dbReference>
<dbReference type="Pfam" id="PF00196">
    <property type="entry name" value="GerE"/>
    <property type="match status" value="1"/>
</dbReference>